<gene>
    <name evidence="2" type="ORF">S12H4_62566</name>
</gene>
<name>X1VRW1_9ZZZZ</name>
<reference evidence="2" key="1">
    <citation type="journal article" date="2014" name="Front. Microbiol.">
        <title>High frequency of phylogenetically diverse reductive dehalogenase-homologous genes in deep subseafloor sedimentary metagenomes.</title>
        <authorList>
            <person name="Kawai M."/>
            <person name="Futagami T."/>
            <person name="Toyoda A."/>
            <person name="Takaki Y."/>
            <person name="Nishi S."/>
            <person name="Hori S."/>
            <person name="Arai W."/>
            <person name="Tsubouchi T."/>
            <person name="Morono Y."/>
            <person name="Uchiyama I."/>
            <person name="Ito T."/>
            <person name="Fujiyama A."/>
            <person name="Inagaki F."/>
            <person name="Takami H."/>
        </authorList>
    </citation>
    <scope>NUCLEOTIDE SEQUENCE</scope>
    <source>
        <strain evidence="2">Expedition CK06-06</strain>
    </source>
</reference>
<comment type="caution">
    <text evidence="2">The sequence shown here is derived from an EMBL/GenBank/DDBJ whole genome shotgun (WGS) entry which is preliminary data.</text>
</comment>
<protein>
    <submittedName>
        <fullName evidence="2">Uncharacterized protein</fullName>
    </submittedName>
</protein>
<evidence type="ECO:0000313" key="2">
    <source>
        <dbReference type="EMBL" id="GAJ19791.1"/>
    </source>
</evidence>
<feature type="region of interest" description="Disordered" evidence="1">
    <location>
        <begin position="1"/>
        <end position="32"/>
    </location>
</feature>
<evidence type="ECO:0000256" key="1">
    <source>
        <dbReference type="SAM" id="MobiDB-lite"/>
    </source>
</evidence>
<feature type="compositionally biased region" description="Basic and acidic residues" evidence="1">
    <location>
        <begin position="19"/>
        <end position="32"/>
    </location>
</feature>
<accession>X1VRW1</accession>
<sequence length="32" mass="3673">KTNASPETKNKTNGNQNQTHKEPDRKKPQPKK</sequence>
<proteinExistence type="predicted"/>
<dbReference type="EMBL" id="BARW01042039">
    <property type="protein sequence ID" value="GAJ19791.1"/>
    <property type="molecule type" value="Genomic_DNA"/>
</dbReference>
<organism evidence="2">
    <name type="scientific">marine sediment metagenome</name>
    <dbReference type="NCBI Taxonomy" id="412755"/>
    <lineage>
        <taxon>unclassified sequences</taxon>
        <taxon>metagenomes</taxon>
        <taxon>ecological metagenomes</taxon>
    </lineage>
</organism>
<dbReference type="AlphaFoldDB" id="X1VRW1"/>
<feature type="non-terminal residue" evidence="2">
    <location>
        <position position="1"/>
    </location>
</feature>